<organism evidence="2 3">
    <name type="scientific">Actinocorallia aurantiaca</name>
    <dbReference type="NCBI Taxonomy" id="46204"/>
    <lineage>
        <taxon>Bacteria</taxon>
        <taxon>Bacillati</taxon>
        <taxon>Actinomycetota</taxon>
        <taxon>Actinomycetes</taxon>
        <taxon>Streptosporangiales</taxon>
        <taxon>Thermomonosporaceae</taxon>
        <taxon>Actinocorallia</taxon>
    </lineage>
</organism>
<dbReference type="Pfam" id="PF06182">
    <property type="entry name" value="ABC2_membrane_6"/>
    <property type="match status" value="1"/>
</dbReference>
<dbReference type="PANTHER" id="PTHR36833">
    <property type="entry name" value="SLR0610 PROTEIN-RELATED"/>
    <property type="match status" value="1"/>
</dbReference>
<name>A0ABN3US29_9ACTN</name>
<evidence type="ECO:0000313" key="3">
    <source>
        <dbReference type="Proteomes" id="UP001501842"/>
    </source>
</evidence>
<comment type="caution">
    <text evidence="2">The sequence shown here is derived from an EMBL/GenBank/DDBJ whole genome shotgun (WGS) entry which is preliminary data.</text>
</comment>
<keyword evidence="1" id="KW-0812">Transmembrane</keyword>
<keyword evidence="1" id="KW-0472">Membrane</keyword>
<reference evidence="2 3" key="1">
    <citation type="journal article" date="2019" name="Int. J. Syst. Evol. Microbiol.">
        <title>The Global Catalogue of Microorganisms (GCM) 10K type strain sequencing project: providing services to taxonomists for standard genome sequencing and annotation.</title>
        <authorList>
            <consortium name="The Broad Institute Genomics Platform"/>
            <consortium name="The Broad Institute Genome Sequencing Center for Infectious Disease"/>
            <person name="Wu L."/>
            <person name="Ma J."/>
        </authorList>
    </citation>
    <scope>NUCLEOTIDE SEQUENCE [LARGE SCALE GENOMIC DNA]</scope>
    <source>
        <strain evidence="2 3">JCM 8201</strain>
    </source>
</reference>
<protein>
    <submittedName>
        <fullName evidence="2">ABC transporter permease</fullName>
    </submittedName>
</protein>
<dbReference type="RefSeq" id="WP_344456779.1">
    <property type="nucleotide sequence ID" value="NZ_BAAATZ010000034.1"/>
</dbReference>
<keyword evidence="3" id="KW-1185">Reference proteome</keyword>
<keyword evidence="1" id="KW-1133">Transmembrane helix</keyword>
<feature type="transmembrane region" description="Helical" evidence="1">
    <location>
        <begin position="232"/>
        <end position="253"/>
    </location>
</feature>
<dbReference type="PANTHER" id="PTHR36833:SF1">
    <property type="entry name" value="INTEGRAL MEMBRANE TRANSPORT PROTEIN"/>
    <property type="match status" value="1"/>
</dbReference>
<sequence>MVETVGTWLLLARTWTRAALQYPLGLVMMTLGAVVSTSLDLIGIVIIFVHMPFLGGFGPAEAGFLYGASQLSFAVSDVAIGAADRLGRHIKAGTLDTMLIRPVSPLLQLATEDFTPRKAGRLVPAGVVLVWSMSRLSLSPSDVALTALMIVNGAVLFSALWVLAASAQFVLVHGHEATKAVTWGGVFMTQYPMSLYGKDFVRAVTFTVPLAFVNWQPSLYILGHPDPLGLPVFVRFLGPVLTALLCLVAALAWRTGLRHYRSTGS</sequence>
<evidence type="ECO:0000256" key="1">
    <source>
        <dbReference type="SAM" id="Phobius"/>
    </source>
</evidence>
<feature type="transmembrane region" description="Helical" evidence="1">
    <location>
        <begin position="20"/>
        <end position="49"/>
    </location>
</feature>
<evidence type="ECO:0000313" key="2">
    <source>
        <dbReference type="EMBL" id="GAA2737229.1"/>
    </source>
</evidence>
<gene>
    <name evidence="2" type="ORF">GCM10010439_66440</name>
</gene>
<accession>A0ABN3US29</accession>
<feature type="transmembrane region" description="Helical" evidence="1">
    <location>
        <begin position="143"/>
        <end position="164"/>
    </location>
</feature>
<dbReference type="InterPro" id="IPR010390">
    <property type="entry name" value="ABC-2_transporter-like"/>
</dbReference>
<dbReference type="EMBL" id="BAAATZ010000034">
    <property type="protein sequence ID" value="GAA2737229.1"/>
    <property type="molecule type" value="Genomic_DNA"/>
</dbReference>
<dbReference type="Proteomes" id="UP001501842">
    <property type="component" value="Unassembled WGS sequence"/>
</dbReference>
<proteinExistence type="predicted"/>